<evidence type="ECO:0000256" key="2">
    <source>
        <dbReference type="ARBA" id="ARBA00006971"/>
    </source>
</evidence>
<comment type="subcellular location">
    <subcellularLocation>
        <location evidence="1">Membrane</location>
        <topology evidence="1">Single-pass membrane protein</topology>
    </subcellularLocation>
</comment>
<keyword evidence="6" id="KW-1185">Reference proteome</keyword>
<dbReference type="InterPro" id="IPR001107">
    <property type="entry name" value="Band_7"/>
</dbReference>
<feature type="transmembrane region" description="Helical" evidence="3">
    <location>
        <begin position="286"/>
        <end position="309"/>
    </location>
</feature>
<evidence type="ECO:0000313" key="6">
    <source>
        <dbReference type="Proteomes" id="UP001469089"/>
    </source>
</evidence>
<feature type="transmembrane region" description="Helical" evidence="3">
    <location>
        <begin position="214"/>
        <end position="236"/>
    </location>
</feature>
<feature type="transmembrane region" description="Helical" evidence="3">
    <location>
        <begin position="90"/>
        <end position="107"/>
    </location>
</feature>
<feature type="transmembrane region" description="Helical" evidence="3">
    <location>
        <begin position="50"/>
        <end position="70"/>
    </location>
</feature>
<dbReference type="Pfam" id="PF01145">
    <property type="entry name" value="Band_7"/>
    <property type="match status" value="1"/>
</dbReference>
<dbReference type="RefSeq" id="WP_349541261.1">
    <property type="nucleotide sequence ID" value="NZ_JAOALG010000001.1"/>
</dbReference>
<dbReference type="InterPro" id="IPR010201">
    <property type="entry name" value="HflK"/>
</dbReference>
<keyword evidence="3" id="KW-1133">Transmembrane helix</keyword>
<comment type="similarity">
    <text evidence="2">Belongs to the band 7/mec-2 family. HflK subfamily.</text>
</comment>
<dbReference type="PANTHER" id="PTHR43327">
    <property type="entry name" value="STOMATIN-LIKE PROTEIN 2, MITOCHONDRIAL"/>
    <property type="match status" value="1"/>
</dbReference>
<sequence>MSMPHELQGDNEHTPSDTVAAARMAWISLVLAGLLGGLLFIQGVWFDTRWCAALSSAWFNVLAVALAARLANVGGLHADDPPPLPRSLSIWRLSWWTAAGAAVRAALRSVRWQPWAVLACAALSVYMAWLAWNPPIRLVLAAAMQPPEAALVLAVAALALAFGTLVAELFQSMRADRGRASASLANVLRVALAVALVVAASSAWLAYANVYSRWPLRIAAVFSAAIASEFALRAVLSWFAPPRTREGDAGVPDSLLASLLRWRPSPLARFSTELRRRYGIDLRQNWVLLSFVRLLPAACITIGVCAWLLTGIAILGPDQRAVYERFGAPVSVWQPGLHVGLPWPFGTSRTIDNGAVHQVVVSGSLADSSIAAPRVPADARTPEVFNRLWDVAHQGETSQVIAGGSGDRQNFQTVNADVRLDYRIGLSDAAARAALYRVANVPDTVRAMANREVVRYLASHTLESLLETRQTAMADSVKHAIQAQLDRAGSGIDVVAVIIESVHPPAGASVAYHSVQAAQILAQASVAQASGLSAQTLGEAQQQAHSATARADAEAAEITSAARVQQTGFNADMAAAQVGGPAFAFEYYLHGLQKGLLNAHATIIDDRLMDGNRATLDLRSYGPADAADATGKHRIY</sequence>
<dbReference type="InterPro" id="IPR050710">
    <property type="entry name" value="Band7/mec-2_domain"/>
</dbReference>
<dbReference type="CDD" id="cd03404">
    <property type="entry name" value="SPFH_HflK"/>
    <property type="match status" value="1"/>
</dbReference>
<evidence type="ECO:0000259" key="4">
    <source>
        <dbReference type="SMART" id="SM00244"/>
    </source>
</evidence>
<feature type="transmembrane region" description="Helical" evidence="3">
    <location>
        <begin position="152"/>
        <end position="170"/>
    </location>
</feature>
<protein>
    <submittedName>
        <fullName evidence="5">Protease modulator HflK</fullName>
    </submittedName>
</protein>
<name>A0ABV1LGU8_9BURK</name>
<dbReference type="GO" id="GO:0008233">
    <property type="term" value="F:peptidase activity"/>
    <property type="evidence" value="ECO:0007669"/>
    <property type="project" value="UniProtKB-KW"/>
</dbReference>
<dbReference type="PANTHER" id="PTHR43327:SF10">
    <property type="entry name" value="STOMATIN-LIKE PROTEIN 2, MITOCHONDRIAL"/>
    <property type="match status" value="1"/>
</dbReference>
<proteinExistence type="inferred from homology"/>
<dbReference type="Proteomes" id="UP001469089">
    <property type="component" value="Unassembled WGS sequence"/>
</dbReference>
<evidence type="ECO:0000256" key="3">
    <source>
        <dbReference type="SAM" id="Phobius"/>
    </source>
</evidence>
<dbReference type="EMBL" id="JAOALG010000001">
    <property type="protein sequence ID" value="MEQ5838509.1"/>
    <property type="molecule type" value="Genomic_DNA"/>
</dbReference>
<evidence type="ECO:0000313" key="5">
    <source>
        <dbReference type="EMBL" id="MEQ5838509.1"/>
    </source>
</evidence>
<accession>A0ABV1LGU8</accession>
<dbReference type="SMART" id="SM00244">
    <property type="entry name" value="PHB"/>
    <property type="match status" value="1"/>
</dbReference>
<dbReference type="Gene3D" id="3.30.479.30">
    <property type="entry name" value="Band 7 domain"/>
    <property type="match status" value="1"/>
</dbReference>
<gene>
    <name evidence="5" type="ORF">N0A02_03540</name>
</gene>
<feature type="transmembrane region" description="Helical" evidence="3">
    <location>
        <begin position="190"/>
        <end position="208"/>
    </location>
</feature>
<dbReference type="SUPFAM" id="SSF117892">
    <property type="entry name" value="Band 7/SPFH domain"/>
    <property type="match status" value="1"/>
</dbReference>
<keyword evidence="5" id="KW-0378">Hydrolase</keyword>
<dbReference type="GO" id="GO:0006508">
    <property type="term" value="P:proteolysis"/>
    <property type="evidence" value="ECO:0007669"/>
    <property type="project" value="UniProtKB-KW"/>
</dbReference>
<feature type="domain" description="Band 7" evidence="4">
    <location>
        <begin position="310"/>
        <end position="516"/>
    </location>
</feature>
<keyword evidence="5" id="KW-0645">Protease</keyword>
<evidence type="ECO:0000256" key="1">
    <source>
        <dbReference type="ARBA" id="ARBA00004167"/>
    </source>
</evidence>
<dbReference type="InterPro" id="IPR036013">
    <property type="entry name" value="Band_7/SPFH_dom_sf"/>
</dbReference>
<keyword evidence="3" id="KW-0472">Membrane</keyword>
<feature type="transmembrane region" description="Helical" evidence="3">
    <location>
        <begin position="114"/>
        <end position="132"/>
    </location>
</feature>
<feature type="transmembrane region" description="Helical" evidence="3">
    <location>
        <begin position="20"/>
        <end position="41"/>
    </location>
</feature>
<keyword evidence="3" id="KW-0812">Transmembrane</keyword>
<reference evidence="5 6" key="1">
    <citation type="journal article" date="2024" name="Chem. Sci.">
        <title>Discovery of a lagriamide polyketide by integrated genome mining, isotopic labeling, and untargeted metabolomics.</title>
        <authorList>
            <person name="Fergusson C.H."/>
            <person name="Saulog J."/>
            <person name="Paulo B.S."/>
            <person name="Wilson D.M."/>
            <person name="Liu D.Y."/>
            <person name="Morehouse N.J."/>
            <person name="Waterworth S."/>
            <person name="Barkei J."/>
            <person name="Gray C.A."/>
            <person name="Kwan J.C."/>
            <person name="Eustaquio A.S."/>
            <person name="Linington R.G."/>
        </authorList>
    </citation>
    <scope>NUCLEOTIDE SEQUENCE [LARGE SCALE GENOMIC DNA]</scope>
    <source>
        <strain evidence="5 6">RL17-338-BIF-B</strain>
    </source>
</reference>
<organism evidence="5 6">
    <name type="scientific">Paraburkholderia acidicola</name>
    <dbReference type="NCBI Taxonomy" id="1912599"/>
    <lineage>
        <taxon>Bacteria</taxon>
        <taxon>Pseudomonadati</taxon>
        <taxon>Pseudomonadota</taxon>
        <taxon>Betaproteobacteria</taxon>
        <taxon>Burkholderiales</taxon>
        <taxon>Burkholderiaceae</taxon>
        <taxon>Paraburkholderia</taxon>
    </lineage>
</organism>
<comment type="caution">
    <text evidence="5">The sequence shown here is derived from an EMBL/GenBank/DDBJ whole genome shotgun (WGS) entry which is preliminary data.</text>
</comment>